<keyword evidence="2" id="KW-0489">Methyltransferase</keyword>
<dbReference type="InterPro" id="IPR033671">
    <property type="entry name" value="TrmH"/>
</dbReference>
<dbReference type="STRING" id="361077.A0A151Z5H6"/>
<keyword evidence="3" id="KW-0808">Transferase</keyword>
<feature type="domain" description="tRNA/rRNA methyltransferase SpoU type" evidence="4">
    <location>
        <begin position="54"/>
        <end position="221"/>
    </location>
</feature>
<protein>
    <recommendedName>
        <fullName evidence="4">tRNA/rRNA methyltransferase SpoU type domain-containing protein</fullName>
    </recommendedName>
</protein>
<evidence type="ECO:0000256" key="3">
    <source>
        <dbReference type="ARBA" id="ARBA00022679"/>
    </source>
</evidence>
<proteinExistence type="predicted"/>
<comment type="caution">
    <text evidence="5">The sequence shown here is derived from an EMBL/GenBank/DDBJ whole genome shotgun (WGS) entry which is preliminary data.</text>
</comment>
<dbReference type="InterPro" id="IPR029028">
    <property type="entry name" value="Alpha/beta_knot_MTases"/>
</dbReference>
<dbReference type="InterPro" id="IPR029026">
    <property type="entry name" value="tRNA_m1G_MTases_N"/>
</dbReference>
<keyword evidence="1" id="KW-0820">tRNA-binding</keyword>
<dbReference type="PANTHER" id="PTHR43453:SF3">
    <property type="entry name" value="TRNA_RRNA METHYLTRANSFERASE SPOU TYPE DOMAIN-CONTAINING PROTEIN"/>
    <property type="match status" value="1"/>
</dbReference>
<evidence type="ECO:0000313" key="5">
    <source>
        <dbReference type="EMBL" id="KYQ89220.1"/>
    </source>
</evidence>
<accession>A0A151Z5H6</accession>
<reference evidence="5 6" key="1">
    <citation type="submission" date="2015-12" db="EMBL/GenBank/DDBJ databases">
        <title>Dictyostelia acquired genes for synthesis and detection of signals that induce cell-type specialization by lateral gene transfer from prokaryotes.</title>
        <authorList>
            <person name="Gloeckner G."/>
            <person name="Schaap P."/>
        </authorList>
    </citation>
    <scope>NUCLEOTIDE SEQUENCE [LARGE SCALE GENOMIC DNA]</scope>
    <source>
        <strain evidence="5 6">TK</strain>
    </source>
</reference>
<dbReference type="OrthoDB" id="241340at2759"/>
<dbReference type="GO" id="GO:0002938">
    <property type="term" value="P:tRNA guanine ribose methylation"/>
    <property type="evidence" value="ECO:0007669"/>
    <property type="project" value="TreeGrafter"/>
</dbReference>
<dbReference type="Pfam" id="PF00588">
    <property type="entry name" value="SpoU_methylase"/>
    <property type="match status" value="1"/>
</dbReference>
<dbReference type="CDD" id="cd18092">
    <property type="entry name" value="SpoU-like_TrmH"/>
    <property type="match status" value="1"/>
</dbReference>
<evidence type="ECO:0000313" key="6">
    <source>
        <dbReference type="Proteomes" id="UP000076078"/>
    </source>
</evidence>
<evidence type="ECO:0000256" key="2">
    <source>
        <dbReference type="ARBA" id="ARBA00022603"/>
    </source>
</evidence>
<keyword evidence="6" id="KW-1185">Reference proteome</keyword>
<dbReference type="Proteomes" id="UP000076078">
    <property type="component" value="Unassembled WGS sequence"/>
</dbReference>
<dbReference type="InterPro" id="IPR001537">
    <property type="entry name" value="SpoU_MeTrfase"/>
</dbReference>
<dbReference type="SUPFAM" id="SSF75217">
    <property type="entry name" value="alpha/beta knot"/>
    <property type="match status" value="1"/>
</dbReference>
<dbReference type="OMA" id="ENTHHAH"/>
<evidence type="ECO:0000259" key="4">
    <source>
        <dbReference type="Pfam" id="PF00588"/>
    </source>
</evidence>
<dbReference type="InParanoid" id="A0A151Z5H6"/>
<gene>
    <name evidence="5" type="ORF">DLAC_10470</name>
</gene>
<dbReference type="PANTHER" id="PTHR43453">
    <property type="entry name" value="RRNA METHYLASE-LIKE"/>
    <property type="match status" value="1"/>
</dbReference>
<keyword evidence="1" id="KW-0694">RNA-binding</keyword>
<dbReference type="Gene3D" id="3.40.1280.10">
    <property type="match status" value="1"/>
</dbReference>
<sequence length="286" mass="32493">MNYQYIRLLGNLNYYKNNVVHKFYKGLQKIIEPVVSVKRVKKFKEVSLKRSNRFVIVCDNLRSGGNISAIIRSCDAMGIQNLSIIDEYDKDIDEDATYEPNGLTAVSKGSHRWLDIKRFKNTLECVEDLKSNGYSIWSSDLSPGALSFTNDIIFNDIVESKSINSNNKLMVAKDQKIAIVFGNEKNGVSKEVLKHSDQRIYLDMVGMVQSLNVSVAVGMTLAYLNFQKQLLGNLSEFERDKLLATWLIKSIGNSNRATTLFLKRFGIDDNSIPTLFNTKNDKFSFK</sequence>
<dbReference type="AlphaFoldDB" id="A0A151Z5H6"/>
<dbReference type="GO" id="GO:0008173">
    <property type="term" value="F:RNA methyltransferase activity"/>
    <property type="evidence" value="ECO:0007669"/>
    <property type="project" value="InterPro"/>
</dbReference>
<dbReference type="GO" id="GO:0000049">
    <property type="term" value="F:tRNA binding"/>
    <property type="evidence" value="ECO:0007669"/>
    <property type="project" value="UniProtKB-KW"/>
</dbReference>
<name>A0A151Z5H6_TIELA</name>
<evidence type="ECO:0000256" key="1">
    <source>
        <dbReference type="ARBA" id="ARBA00022555"/>
    </source>
</evidence>
<dbReference type="EMBL" id="LODT01000042">
    <property type="protein sequence ID" value="KYQ89220.1"/>
    <property type="molecule type" value="Genomic_DNA"/>
</dbReference>
<organism evidence="5 6">
    <name type="scientific">Tieghemostelium lacteum</name>
    <name type="common">Slime mold</name>
    <name type="synonym">Dictyostelium lacteum</name>
    <dbReference type="NCBI Taxonomy" id="361077"/>
    <lineage>
        <taxon>Eukaryota</taxon>
        <taxon>Amoebozoa</taxon>
        <taxon>Evosea</taxon>
        <taxon>Eumycetozoa</taxon>
        <taxon>Dictyostelia</taxon>
        <taxon>Dictyosteliales</taxon>
        <taxon>Raperosteliaceae</taxon>
        <taxon>Tieghemostelium</taxon>
    </lineage>
</organism>